<dbReference type="GO" id="GO:0008234">
    <property type="term" value="F:cysteine-type peptidase activity"/>
    <property type="evidence" value="ECO:0007669"/>
    <property type="project" value="InterPro"/>
</dbReference>
<dbReference type="Gene3D" id="3.40.395.10">
    <property type="entry name" value="Adenoviral Proteinase, Chain A"/>
    <property type="match status" value="1"/>
</dbReference>
<feature type="compositionally biased region" description="Polar residues" evidence="4">
    <location>
        <begin position="125"/>
        <end position="141"/>
    </location>
</feature>
<feature type="region of interest" description="Disordered" evidence="4">
    <location>
        <begin position="1"/>
        <end position="54"/>
    </location>
</feature>
<proteinExistence type="inferred from homology"/>
<dbReference type="GO" id="GO:0006508">
    <property type="term" value="P:proteolysis"/>
    <property type="evidence" value="ECO:0007669"/>
    <property type="project" value="UniProtKB-KW"/>
</dbReference>
<evidence type="ECO:0000259" key="5">
    <source>
        <dbReference type="PROSITE" id="PS50800"/>
    </source>
</evidence>
<dbReference type="PROSITE" id="PS50800">
    <property type="entry name" value="SAP"/>
    <property type="match status" value="1"/>
</dbReference>
<gene>
    <name evidence="6" type="ORF">AMEX_G16367</name>
</gene>
<organism evidence="6 7">
    <name type="scientific">Astyanax mexicanus</name>
    <name type="common">Blind cave fish</name>
    <name type="synonym">Astyanax fasciatus mexicanus</name>
    <dbReference type="NCBI Taxonomy" id="7994"/>
    <lineage>
        <taxon>Eukaryota</taxon>
        <taxon>Metazoa</taxon>
        <taxon>Chordata</taxon>
        <taxon>Craniata</taxon>
        <taxon>Vertebrata</taxon>
        <taxon>Euteleostomi</taxon>
        <taxon>Actinopterygii</taxon>
        <taxon>Neopterygii</taxon>
        <taxon>Teleostei</taxon>
        <taxon>Ostariophysi</taxon>
        <taxon>Characiformes</taxon>
        <taxon>Characoidei</taxon>
        <taxon>Acestrorhamphidae</taxon>
        <taxon>Acestrorhamphinae</taxon>
        <taxon>Astyanax</taxon>
    </lineage>
</organism>
<dbReference type="PANTHER" id="PTHR17609:SF3">
    <property type="entry name" value="SAP DOMAIN-CONTAINING PROTEIN"/>
    <property type="match status" value="1"/>
</dbReference>
<dbReference type="EMBL" id="JAICCE010000013">
    <property type="protein sequence ID" value="KAG9269343.1"/>
    <property type="molecule type" value="Genomic_DNA"/>
</dbReference>
<reference evidence="6 7" key="1">
    <citation type="submission" date="2021-07" db="EMBL/GenBank/DDBJ databases">
        <authorList>
            <person name="Imarazene B."/>
            <person name="Zahm M."/>
            <person name="Klopp C."/>
            <person name="Cabau C."/>
            <person name="Beille S."/>
            <person name="Jouanno E."/>
            <person name="Castinel A."/>
            <person name="Lluch J."/>
            <person name="Gil L."/>
            <person name="Kuchtly C."/>
            <person name="Lopez Roques C."/>
            <person name="Donnadieu C."/>
            <person name="Parrinello H."/>
            <person name="Journot L."/>
            <person name="Du K."/>
            <person name="Schartl M."/>
            <person name="Retaux S."/>
            <person name="Guiguen Y."/>
        </authorList>
    </citation>
    <scope>NUCLEOTIDE SEQUENCE [LARGE SCALE GENOMIC DNA]</scope>
    <source>
        <strain evidence="6">Pach_M1</strain>
        <tissue evidence="6">Testis</tissue>
    </source>
</reference>
<dbReference type="AlphaFoldDB" id="A0A8T2LCA2"/>
<feature type="domain" description="SAP" evidence="5">
    <location>
        <begin position="351"/>
        <end position="385"/>
    </location>
</feature>
<dbReference type="InterPro" id="IPR003034">
    <property type="entry name" value="SAP_dom"/>
</dbReference>
<keyword evidence="2" id="KW-0645">Protease</keyword>
<dbReference type="Proteomes" id="UP000752171">
    <property type="component" value="Unassembled WGS sequence"/>
</dbReference>
<evidence type="ECO:0000313" key="6">
    <source>
        <dbReference type="EMBL" id="KAG9269343.1"/>
    </source>
</evidence>
<keyword evidence="3" id="KW-0378">Hydrolase</keyword>
<protein>
    <recommendedName>
        <fullName evidence="5">SAP domain-containing protein</fullName>
    </recommendedName>
</protein>
<evidence type="ECO:0000256" key="2">
    <source>
        <dbReference type="ARBA" id="ARBA00022670"/>
    </source>
</evidence>
<dbReference type="PANTHER" id="PTHR17609">
    <property type="entry name" value="HMG DOMAIN-CONTAINING PROTEIN 3"/>
    <property type="match status" value="1"/>
</dbReference>
<evidence type="ECO:0000256" key="1">
    <source>
        <dbReference type="ARBA" id="ARBA00005234"/>
    </source>
</evidence>
<accession>A0A8T2LCA2</accession>
<comment type="caution">
    <text evidence="6">The sequence shown here is derived from an EMBL/GenBank/DDBJ whole genome shotgun (WGS) entry which is preliminary data.</text>
</comment>
<evidence type="ECO:0000256" key="3">
    <source>
        <dbReference type="ARBA" id="ARBA00022801"/>
    </source>
</evidence>
<feature type="region of interest" description="Disordered" evidence="4">
    <location>
        <begin position="74"/>
        <end position="162"/>
    </location>
</feature>
<evidence type="ECO:0000313" key="7">
    <source>
        <dbReference type="Proteomes" id="UP000752171"/>
    </source>
</evidence>
<comment type="similarity">
    <text evidence="1">Belongs to the peptidase C48 family.</text>
</comment>
<dbReference type="SUPFAM" id="SSF54001">
    <property type="entry name" value="Cysteine proteinases"/>
    <property type="match status" value="1"/>
</dbReference>
<dbReference type="InterPro" id="IPR039598">
    <property type="entry name" value="HMGXB3"/>
</dbReference>
<dbReference type="InterPro" id="IPR038765">
    <property type="entry name" value="Papain-like_cys_pep_sf"/>
</dbReference>
<evidence type="ECO:0000256" key="4">
    <source>
        <dbReference type="SAM" id="MobiDB-lite"/>
    </source>
</evidence>
<sequence length="1029" mass="116644">MSIFHSKPSTMPFADSRPSTVPSTVPFADSRPSTVPFADSRPSTMPFADSRPSTVPFAEFRPSTVPFADSRPSTVPFADSRPSTVPSTVPFADSRPSTVPFADSRPSTVPFADSRPSTVPFADSRPSTVPFSDSRPSTMPSTVPFADSRPSTVPFADSRPSTNHTAVGRALDALEQTNQKKYPSHDSLLHGYLHFEALTAHDYNFSCVTCGDHPPVVILDLHKKGVFSMPGEQEFPFMCKFVYKYLLDFYHHCLSVSDVKDPPPEFDGHVDIEEFWQSAAQEIVCRGFVKSNRENPFAIAPAYDKWAPWIGPRTRASNTVLNTEYAKMNAKKSSVEQAEVEITEERLSSELMNLKVEALRKLVKECGVDSKGSKMDLLLRLREEMKTRSTYDKVFQKVWGASGGWAVIMCPCGIVNAVKFNMRAESPRDYADMLLSYKHFPNIVVYDFARGLVTHTNLREPEKIPFSPFEGRLAAYTPENVASAKQGNLKVSLPWLNVKKDPPDDNGHPATGAAEHYALYDTFHQYNTKEEKDVLRQIKHVPQLCGWLNSQTAEQLFSGMRKNNYFMNLLTPTSHIFLMRSILHHHNEKKNLQALEDLKQVSFGNISLDSSGKAILGTSSPIRKPVDLPSHKTQEVNTAEDLSYQCGQQCATATVISNLRPCRNSWTLGGSHPLQEELINYILDEQRPMNEIIVKDGQTCLTRENFLTLGLRKEMDSMIGGACMRLIKDMIQLQGKEVFIMDPHVPPTWLSPLCCDPLISLPVDSHNKDVLIFPLWTPGHYLLCVMKPHKREIFFLDSKYSERAQGFGHNLYQNILRAVAQHIGPGPWMEFSGLNVKGLPKQTCGNDCGIFMIMYSWYVAMEAQFDFTINDMPYLRRWWCKVLVENFHIEGHGQKFAHFTEQGRRTISGSLQPIFRISRKRKREEVSSCPETEDPFIRNIFEAAEWCTRELPSERVTLPPVTLMDGDKRAKALKELREYEGVDEEDRLLLQEPFLFIFKVQSDFSRFLDELVVMKKYILFASFEELKEA</sequence>
<name>A0A8T2LCA2_ASTMX</name>
<dbReference type="Pfam" id="PF02902">
    <property type="entry name" value="Peptidase_C48"/>
    <property type="match status" value="1"/>
</dbReference>
<dbReference type="InterPro" id="IPR003653">
    <property type="entry name" value="Peptidase_C48_C"/>
</dbReference>